<feature type="domain" description="Initiator Rep protein WH1" evidence="2">
    <location>
        <begin position="12"/>
        <end position="150"/>
    </location>
</feature>
<keyword evidence="3" id="KW-0614">Plasmid</keyword>
<dbReference type="GO" id="GO:0003887">
    <property type="term" value="F:DNA-directed DNA polymerase activity"/>
    <property type="evidence" value="ECO:0007669"/>
    <property type="project" value="InterPro"/>
</dbReference>
<gene>
    <name evidence="3" type="primary">repA</name>
</gene>
<dbReference type="InterPro" id="IPR036388">
    <property type="entry name" value="WH-like_DNA-bd_sf"/>
</dbReference>
<name>Q83XW3_FLAPS</name>
<dbReference type="Pfam" id="PF21205">
    <property type="entry name" value="Rep3_C"/>
    <property type="match status" value="1"/>
</dbReference>
<accession>Q83XW3</accession>
<proteinExistence type="inferred from homology"/>
<dbReference type="GO" id="GO:0006270">
    <property type="term" value="P:DNA replication initiation"/>
    <property type="evidence" value="ECO:0007669"/>
    <property type="project" value="InterPro"/>
</dbReference>
<dbReference type="SUPFAM" id="SSF46785">
    <property type="entry name" value="Winged helix' DNA-binding domain"/>
    <property type="match status" value="2"/>
</dbReference>
<reference evidence="3" key="1">
    <citation type="journal article" date="2004" name="Appl. Environ. Microbiol.">
        <title>Development of genetic techniques for the psychrotrophic fish pathogen Flavobacterium psychrophilum.</title>
        <authorList>
            <person name="Alvarez B."/>
            <person name="Secades P."/>
            <person name="McBride M.J."/>
            <person name="Guijarro J.A."/>
        </authorList>
    </citation>
    <scope>NUCLEOTIDE SEQUENCE</scope>
    <source>
        <strain evidence="3">D12</strain>
        <plasmid evidence="3">pCP1</plasmid>
    </source>
</reference>
<dbReference type="Gene3D" id="1.10.10.10">
    <property type="entry name" value="Winged helix-like DNA-binding domain superfamily/Winged helix DNA-binding domain"/>
    <property type="match status" value="2"/>
</dbReference>
<dbReference type="Pfam" id="PF01051">
    <property type="entry name" value="Rep3_N"/>
    <property type="match status" value="1"/>
</dbReference>
<sequence length="314" mass="36636">MELLDVSADKKIMMSNSITSGRFDVTACQLDILFMLLSSLEKNDAVDKEYIISALDIEALTKKKWNYQQLRKSTEDFGSRMFEIEDEKSLKQIWLWSKVEYYHNTGAFGVLINPIARQYFFELKDNFTSLQLKSVLNCTSKYAKRLYSIACQYRNMKFNPMPLDEFKKMLGLIDKNGKDTYENATALKKNVLDVAKKQINENTDIRFDYKLTKVRSRSYNTIHLYIDSLKPEQLKLFASDVPNFEINPEMQRRIKHIEASGLSPEIAQLWALKYYKEFVAEKNNLLEGIANKKITLTKDIPSYLRGVFNKKGWV</sequence>
<dbReference type="AlphaFoldDB" id="Q83XW3"/>
<dbReference type="InterPro" id="IPR036390">
    <property type="entry name" value="WH_DNA-bd_sf"/>
</dbReference>
<dbReference type="RefSeq" id="WP_011113226.1">
    <property type="nucleotide sequence ID" value="NC_004811.1"/>
</dbReference>
<dbReference type="EMBL" id="AY277637">
    <property type="protein sequence ID" value="AAP32306.1"/>
    <property type="molecule type" value="Genomic_DNA"/>
</dbReference>
<protein>
    <submittedName>
        <fullName evidence="3">RepA</fullName>
    </submittedName>
</protein>
<evidence type="ECO:0000256" key="1">
    <source>
        <dbReference type="ARBA" id="ARBA00038283"/>
    </source>
</evidence>
<evidence type="ECO:0000313" key="3">
    <source>
        <dbReference type="EMBL" id="AAP32306.1"/>
    </source>
</evidence>
<comment type="similarity">
    <text evidence="1">Belongs to the initiator RepB protein family.</text>
</comment>
<geneLocation type="plasmid" evidence="3">
    <name>pCP1</name>
</geneLocation>
<evidence type="ECO:0000259" key="2">
    <source>
        <dbReference type="Pfam" id="PF01051"/>
    </source>
</evidence>
<dbReference type="InterPro" id="IPR000525">
    <property type="entry name" value="Initiator_Rep_WH1"/>
</dbReference>
<organism evidence="3">
    <name type="scientific">Flavobacterium psychrophilum</name>
    <dbReference type="NCBI Taxonomy" id="96345"/>
    <lineage>
        <taxon>Bacteria</taxon>
        <taxon>Pseudomonadati</taxon>
        <taxon>Bacteroidota</taxon>
        <taxon>Flavobacteriia</taxon>
        <taxon>Flavobacteriales</taxon>
        <taxon>Flavobacteriaceae</taxon>
        <taxon>Flavobacterium</taxon>
    </lineage>
</organism>